<comment type="caution">
    <text evidence="2">The sequence shown here is derived from an EMBL/GenBank/DDBJ whole genome shotgun (WGS) entry which is preliminary data.</text>
</comment>
<dbReference type="SUPFAM" id="SSF54523">
    <property type="entry name" value="Pili subunits"/>
    <property type="match status" value="1"/>
</dbReference>
<evidence type="ECO:0000313" key="2">
    <source>
        <dbReference type="EMBL" id="MBB6431692.1"/>
    </source>
</evidence>
<dbReference type="PANTHER" id="PTHR30093:SF2">
    <property type="entry name" value="TYPE II SECRETION SYSTEM PROTEIN H"/>
    <property type="match status" value="1"/>
</dbReference>
<dbReference type="Pfam" id="PF07963">
    <property type="entry name" value="N_methyl"/>
    <property type="match status" value="1"/>
</dbReference>
<gene>
    <name evidence="2" type="ORF">HNQ40_003498</name>
</gene>
<organism evidence="2 3">
    <name type="scientific">Algisphaera agarilytica</name>
    <dbReference type="NCBI Taxonomy" id="1385975"/>
    <lineage>
        <taxon>Bacteria</taxon>
        <taxon>Pseudomonadati</taxon>
        <taxon>Planctomycetota</taxon>
        <taxon>Phycisphaerae</taxon>
        <taxon>Phycisphaerales</taxon>
        <taxon>Phycisphaeraceae</taxon>
        <taxon>Algisphaera</taxon>
    </lineage>
</organism>
<dbReference type="AlphaFoldDB" id="A0A7X0H9Q0"/>
<dbReference type="EMBL" id="JACHGY010000001">
    <property type="protein sequence ID" value="MBB6431692.1"/>
    <property type="molecule type" value="Genomic_DNA"/>
</dbReference>
<keyword evidence="1" id="KW-1133">Transmembrane helix</keyword>
<dbReference type="RefSeq" id="WP_184679143.1">
    <property type="nucleotide sequence ID" value="NZ_JACHGY010000001.1"/>
</dbReference>
<accession>A0A7X0H9Q0</accession>
<protein>
    <submittedName>
        <fullName evidence="2">Prepilin-type N-terminal cleavage/methylation domain-containing protein</fullName>
    </submittedName>
</protein>
<dbReference type="InterPro" id="IPR012902">
    <property type="entry name" value="N_methyl_site"/>
</dbReference>
<dbReference type="InterPro" id="IPR045584">
    <property type="entry name" value="Pilin-like"/>
</dbReference>
<dbReference type="Proteomes" id="UP000541810">
    <property type="component" value="Unassembled WGS sequence"/>
</dbReference>
<proteinExistence type="predicted"/>
<keyword evidence="1" id="KW-0812">Transmembrane</keyword>
<keyword evidence="1" id="KW-0472">Membrane</keyword>
<name>A0A7X0H9Q0_9BACT</name>
<sequence length="265" mass="28065">MPKRHGFTLIELLVVISIIALLIGILLPALGAARRTARQMASNTQIRGIHQGMVTFAQSNKTGGKDGFFPGIDPDGTFHPGLAPISGTQFGGTPTLPNLSVALMVNGDFFPPEYCNSPADESVEPADISVAVPEITNFNFSYAMIQLHSGPPGPTPGMVVPDRERAVEWKETLNTAAAIISDKNTGGLDATISSVWTEQNSGDWRGGISRNDNSVEFATSEFVEQTKYGNNAVTAQDNLFAVDGAGVADADAAMVINAWNVHTGH</sequence>
<keyword evidence="3" id="KW-1185">Reference proteome</keyword>
<reference evidence="2 3" key="1">
    <citation type="submission" date="2020-08" db="EMBL/GenBank/DDBJ databases">
        <title>Genomic Encyclopedia of Type Strains, Phase IV (KMG-IV): sequencing the most valuable type-strain genomes for metagenomic binning, comparative biology and taxonomic classification.</title>
        <authorList>
            <person name="Goeker M."/>
        </authorList>
    </citation>
    <scope>NUCLEOTIDE SEQUENCE [LARGE SCALE GENOMIC DNA]</scope>
    <source>
        <strain evidence="2 3">DSM 103725</strain>
    </source>
</reference>
<dbReference type="NCBIfam" id="TIGR02532">
    <property type="entry name" value="IV_pilin_GFxxxE"/>
    <property type="match status" value="1"/>
</dbReference>
<dbReference type="PROSITE" id="PS00409">
    <property type="entry name" value="PROKAR_NTER_METHYL"/>
    <property type="match status" value="1"/>
</dbReference>
<dbReference type="Gene3D" id="3.30.700.10">
    <property type="entry name" value="Glycoprotein, Type 4 Pilin"/>
    <property type="match status" value="1"/>
</dbReference>
<evidence type="ECO:0000313" key="3">
    <source>
        <dbReference type="Proteomes" id="UP000541810"/>
    </source>
</evidence>
<dbReference type="PANTHER" id="PTHR30093">
    <property type="entry name" value="GENERAL SECRETION PATHWAY PROTEIN G"/>
    <property type="match status" value="1"/>
</dbReference>
<feature type="transmembrane region" description="Helical" evidence="1">
    <location>
        <begin position="12"/>
        <end position="33"/>
    </location>
</feature>
<evidence type="ECO:0000256" key="1">
    <source>
        <dbReference type="SAM" id="Phobius"/>
    </source>
</evidence>